<keyword evidence="9 16" id="KW-0067">ATP-binding</keyword>
<dbReference type="InterPro" id="IPR006121">
    <property type="entry name" value="HMA_dom"/>
</dbReference>
<keyword evidence="12 16" id="KW-1133">Transmembrane helix</keyword>
<evidence type="ECO:0000256" key="5">
    <source>
        <dbReference type="ARBA" id="ARBA00022723"/>
    </source>
</evidence>
<dbReference type="SUPFAM" id="SSF55008">
    <property type="entry name" value="HMA, heavy metal-associated domain"/>
    <property type="match status" value="3"/>
</dbReference>
<comment type="caution">
    <text evidence="19">The sequence shown here is derived from an EMBL/GenBank/DDBJ whole genome shotgun (WGS) entry which is preliminary data.</text>
</comment>
<feature type="transmembrane region" description="Helical" evidence="16">
    <location>
        <begin position="672"/>
        <end position="694"/>
    </location>
</feature>
<dbReference type="Gene3D" id="3.40.1110.10">
    <property type="entry name" value="Calcium-transporting ATPase, cytoplasmic domain N"/>
    <property type="match status" value="1"/>
</dbReference>
<dbReference type="InterPro" id="IPR023298">
    <property type="entry name" value="ATPase_P-typ_TM_dom_sf"/>
</dbReference>
<evidence type="ECO:0000259" key="18">
    <source>
        <dbReference type="PROSITE" id="PS50846"/>
    </source>
</evidence>
<feature type="transmembrane region" description="Helical" evidence="16">
    <location>
        <begin position="406"/>
        <end position="424"/>
    </location>
</feature>
<evidence type="ECO:0000256" key="17">
    <source>
        <dbReference type="SAM" id="MobiDB-lite"/>
    </source>
</evidence>
<comment type="subcellular location">
    <subcellularLocation>
        <location evidence="1">Endomembrane system</location>
        <topology evidence="1">Multi-pass membrane protein</topology>
    </subcellularLocation>
    <subcellularLocation>
        <location evidence="16">Membrane</location>
    </subcellularLocation>
</comment>
<feature type="transmembrane region" description="Helical" evidence="16">
    <location>
        <begin position="1031"/>
        <end position="1054"/>
    </location>
</feature>
<evidence type="ECO:0000256" key="7">
    <source>
        <dbReference type="ARBA" id="ARBA00022741"/>
    </source>
</evidence>
<feature type="compositionally biased region" description="Low complexity" evidence="17">
    <location>
        <begin position="23"/>
        <end position="34"/>
    </location>
</feature>
<keyword evidence="13" id="KW-0186">Copper</keyword>
<keyword evidence="14" id="KW-0406">Ion transport</keyword>
<dbReference type="Pfam" id="PF00122">
    <property type="entry name" value="E1-E2_ATPase"/>
    <property type="match status" value="1"/>
</dbReference>
<dbReference type="PRINTS" id="PR00942">
    <property type="entry name" value="CUATPASEI"/>
</dbReference>
<dbReference type="SUPFAM" id="SSF81660">
    <property type="entry name" value="Metal cation-transporting ATPase, ATP-binding domain N"/>
    <property type="match status" value="1"/>
</dbReference>
<evidence type="ECO:0000256" key="13">
    <source>
        <dbReference type="ARBA" id="ARBA00023008"/>
    </source>
</evidence>
<organism evidence="19 20">
    <name type="scientific">Linnemannia gamsii</name>
    <dbReference type="NCBI Taxonomy" id="64522"/>
    <lineage>
        <taxon>Eukaryota</taxon>
        <taxon>Fungi</taxon>
        <taxon>Fungi incertae sedis</taxon>
        <taxon>Mucoromycota</taxon>
        <taxon>Mortierellomycotina</taxon>
        <taxon>Mortierellomycetes</taxon>
        <taxon>Mortierellales</taxon>
        <taxon>Mortierellaceae</taxon>
        <taxon>Linnemannia</taxon>
    </lineage>
</organism>
<evidence type="ECO:0000256" key="6">
    <source>
        <dbReference type="ARBA" id="ARBA00022737"/>
    </source>
</evidence>
<evidence type="ECO:0000256" key="3">
    <source>
        <dbReference type="ARBA" id="ARBA00022448"/>
    </source>
</evidence>
<dbReference type="SFLD" id="SFLDG00002">
    <property type="entry name" value="C1.7:_P-type_atpase_like"/>
    <property type="match status" value="1"/>
</dbReference>
<dbReference type="PRINTS" id="PR00119">
    <property type="entry name" value="CATATPASE"/>
</dbReference>
<dbReference type="PROSITE" id="PS01047">
    <property type="entry name" value="HMA_1"/>
    <property type="match status" value="3"/>
</dbReference>
<feature type="compositionally biased region" description="Acidic residues" evidence="17">
    <location>
        <begin position="261"/>
        <end position="270"/>
    </location>
</feature>
<feature type="transmembrane region" description="Helical" evidence="16">
    <location>
        <begin position="630"/>
        <end position="652"/>
    </location>
</feature>
<dbReference type="InterPro" id="IPR017969">
    <property type="entry name" value="Heavy-metal-associated_CS"/>
</dbReference>
<dbReference type="PROSITE" id="PS00154">
    <property type="entry name" value="ATPASE_E1_E2"/>
    <property type="match status" value="1"/>
</dbReference>
<evidence type="ECO:0000313" key="19">
    <source>
        <dbReference type="EMBL" id="KAG0286457.1"/>
    </source>
</evidence>
<dbReference type="SUPFAM" id="SSF81665">
    <property type="entry name" value="Calcium ATPase, transmembrane domain M"/>
    <property type="match status" value="1"/>
</dbReference>
<dbReference type="PANTHER" id="PTHR43520">
    <property type="entry name" value="ATP7, ISOFORM B"/>
    <property type="match status" value="1"/>
</dbReference>
<dbReference type="EMBL" id="JAAAIM010000571">
    <property type="protein sequence ID" value="KAG0286457.1"/>
    <property type="molecule type" value="Genomic_DNA"/>
</dbReference>
<dbReference type="CDD" id="cd02094">
    <property type="entry name" value="P-type_ATPase_Cu-like"/>
    <property type="match status" value="1"/>
</dbReference>
<evidence type="ECO:0000256" key="9">
    <source>
        <dbReference type="ARBA" id="ARBA00022840"/>
    </source>
</evidence>
<dbReference type="InterPro" id="IPR036412">
    <property type="entry name" value="HAD-like_sf"/>
</dbReference>
<feature type="compositionally biased region" description="Low complexity" evidence="17">
    <location>
        <begin position="124"/>
        <end position="144"/>
    </location>
</feature>
<dbReference type="InterPro" id="IPR023299">
    <property type="entry name" value="ATPase_P-typ_cyto_dom_N"/>
</dbReference>
<name>A0ABQ7JWJ3_9FUNG</name>
<keyword evidence="20" id="KW-1185">Reference proteome</keyword>
<keyword evidence="7 16" id="KW-0547">Nucleotide-binding</keyword>
<evidence type="ECO:0000256" key="2">
    <source>
        <dbReference type="ARBA" id="ARBA00006024"/>
    </source>
</evidence>
<evidence type="ECO:0000256" key="15">
    <source>
        <dbReference type="ARBA" id="ARBA00023136"/>
    </source>
</evidence>
<dbReference type="Pfam" id="PF00403">
    <property type="entry name" value="HMA"/>
    <property type="match status" value="3"/>
</dbReference>
<dbReference type="InterPro" id="IPR027256">
    <property type="entry name" value="P-typ_ATPase_IB"/>
</dbReference>
<feature type="domain" description="HMA" evidence="18">
    <location>
        <begin position="160"/>
        <end position="226"/>
    </location>
</feature>
<dbReference type="PRINTS" id="PR00943">
    <property type="entry name" value="CUATPASE"/>
</dbReference>
<accession>A0ABQ7JWJ3</accession>
<dbReference type="InterPro" id="IPR023214">
    <property type="entry name" value="HAD_sf"/>
</dbReference>
<feature type="region of interest" description="Disordered" evidence="17">
    <location>
        <begin position="229"/>
        <end position="270"/>
    </location>
</feature>
<evidence type="ECO:0000313" key="20">
    <source>
        <dbReference type="Proteomes" id="UP001194696"/>
    </source>
</evidence>
<keyword evidence="11" id="KW-1278">Translocase</keyword>
<evidence type="ECO:0000256" key="12">
    <source>
        <dbReference type="ARBA" id="ARBA00022989"/>
    </source>
</evidence>
<dbReference type="SUPFAM" id="SSF56784">
    <property type="entry name" value="HAD-like"/>
    <property type="match status" value="1"/>
</dbReference>
<dbReference type="PROSITE" id="PS50846">
    <property type="entry name" value="HMA_2"/>
    <property type="match status" value="3"/>
</dbReference>
<dbReference type="SFLD" id="SFLDF00027">
    <property type="entry name" value="p-type_atpase"/>
    <property type="match status" value="1"/>
</dbReference>
<dbReference type="SFLD" id="SFLDS00003">
    <property type="entry name" value="Haloacid_Dehalogenase"/>
    <property type="match status" value="1"/>
</dbReference>
<feature type="transmembrane region" description="Helical" evidence="16">
    <location>
        <begin position="471"/>
        <end position="489"/>
    </location>
</feature>
<keyword evidence="5 16" id="KW-0479">Metal-binding</keyword>
<keyword evidence="4 16" id="KW-0812">Transmembrane</keyword>
<dbReference type="Pfam" id="PF00702">
    <property type="entry name" value="Hydrolase"/>
    <property type="match status" value="1"/>
</dbReference>
<dbReference type="InterPro" id="IPR008250">
    <property type="entry name" value="ATPase_P-typ_transduc_dom_A_sf"/>
</dbReference>
<dbReference type="CDD" id="cd00371">
    <property type="entry name" value="HMA"/>
    <property type="match status" value="3"/>
</dbReference>
<dbReference type="InterPro" id="IPR001757">
    <property type="entry name" value="P_typ_ATPase"/>
</dbReference>
<dbReference type="NCBIfam" id="TIGR01525">
    <property type="entry name" value="ATPase-IB_hvy"/>
    <property type="match status" value="1"/>
</dbReference>
<feature type="transmembrane region" description="Helical" evidence="16">
    <location>
        <begin position="365"/>
        <end position="386"/>
    </location>
</feature>
<comment type="similarity">
    <text evidence="2 16">Belongs to the cation transport ATPase (P-type) (TC 3.A.3) family. Type IB subfamily.</text>
</comment>
<evidence type="ECO:0000256" key="8">
    <source>
        <dbReference type="ARBA" id="ARBA00022796"/>
    </source>
</evidence>
<feature type="region of interest" description="Disordered" evidence="17">
    <location>
        <begin position="1"/>
        <end position="34"/>
    </location>
</feature>
<keyword evidence="8" id="KW-0187">Copper transport</keyword>
<feature type="compositionally biased region" description="Basic and acidic residues" evidence="17">
    <location>
        <begin position="1"/>
        <end position="17"/>
    </location>
</feature>
<keyword evidence="3" id="KW-0813">Transport</keyword>
<dbReference type="InterPro" id="IPR059000">
    <property type="entry name" value="ATPase_P-type_domA"/>
</dbReference>
<feature type="region of interest" description="Disordered" evidence="17">
    <location>
        <begin position="1114"/>
        <end position="1134"/>
    </location>
</feature>
<dbReference type="NCBIfam" id="TIGR00003">
    <property type="entry name" value="copper ion binding protein"/>
    <property type="match status" value="2"/>
</dbReference>
<dbReference type="InterPro" id="IPR006122">
    <property type="entry name" value="HMA_Cu_ion-bd"/>
</dbReference>
<feature type="domain" description="HMA" evidence="18">
    <location>
        <begin position="274"/>
        <end position="340"/>
    </location>
</feature>
<feature type="region of interest" description="Disordered" evidence="17">
    <location>
        <begin position="124"/>
        <end position="146"/>
    </location>
</feature>
<sequence length="1150" mass="122765">MVAEDRQRLLADDTSFHDEEDSTTPYTTTTPSSTKQTITLPVVGMTCMSCVNAITSVVSAMPGIDSVLVSLKNHQATVDFDSAVVSLAQVVEAIEDCGFDVPFDLSSSSSLLLRPSSFSSAACKSSGDVKQPSSKSVTPTPKSSAAPFTTIEIPHDHPVQTAQLSVQGMTCASCVASIERSLKDTPGLVSIKVALLAERATIEYIETLTSPQAVADLIGEIGFESAPIQSNNRRRARRGRGSKRSKGDEHSSGLCGGNVPQDDEEESGDEDMVSMVDVQIFGMTCASCVNAIETELLKQPGIISATVSLTLQAAKIEYDDNVLGVRDIVERIEDLGFDALLAERSQNAQIESLGRTKEIAQWRRALRICLVFAVPVFLLSMIFPMFTWGREIYATPIGLGLELGDLLAGLLTVPVQFGIGRRFIVSAYKSLRHGVATMDVLVSLGTLSAFTFSVFSMMYTACSSDHPKATVFFDTSSMLITFVTFGRYLENMAKGKTSAALSKLMRLTPPTCTIYVVDPSSGDRVGEKQIASELIQKGDLIKVVPGDKIPTDGVVVTGQSTVDESMVTGEAIPINKTVGSLVIGGTVNGLGTFDMEAVRVGSETALAQIVQLVEDAQTSKAPIQAYADMIAGYFVPSVIFAAILTFVVWMILSHTLLADKLPGMFIKEPSKLVACLKLCISVIVVACPCALGLATPTAVMVGTGVGAQHGILIKSGTALEEAQKITQVLFDKTGTLTVGKLTVASWSLQPPVPTVFTTNNTASSDGSSSSSDAASLESLTDKDIFTLVGTAESSSEHPLGRAVASYAKKQLDNPAQFAATLSDFAASTGQGIECTVSLPDSPQYAYRVIIGNKSWLTDRHISLPTESLTADQHSQERLGRTTILVALNNTYIGWISLSDTIKPESARTVARLQQMGIQVAMVTGDQPLVAQVIAAECGISLQNVHAGVSPAGKTALVQRLQDEDGHVVAMVGDGINDSPALAQSDLGIALVSGTDIAMEAADMVLMRSDLTDVVAAIDLCRTIYRRIRYNFAWASIYNILGVPLAMGVLLPWGYHIHPMLAGMMMAVSSVSVVLSSLMLKRWKKPVVEDPTEKEKRERLRAERLAERAEMMRAHWKSQLGGGSSAASSSTKSKGEYVRVGNTDLEMDQIV</sequence>
<feature type="transmembrane region" description="Helical" evidence="16">
    <location>
        <begin position="1060"/>
        <end position="1079"/>
    </location>
</feature>
<feature type="compositionally biased region" description="Basic residues" evidence="17">
    <location>
        <begin position="232"/>
        <end position="244"/>
    </location>
</feature>
<dbReference type="Gene3D" id="3.30.70.100">
    <property type="match status" value="3"/>
</dbReference>
<dbReference type="PANTHER" id="PTHR43520:SF8">
    <property type="entry name" value="P-TYPE CU(+) TRANSPORTER"/>
    <property type="match status" value="1"/>
</dbReference>
<dbReference type="InterPro" id="IPR018303">
    <property type="entry name" value="ATPase_P-typ_P_site"/>
</dbReference>
<dbReference type="InterPro" id="IPR036163">
    <property type="entry name" value="HMA_dom_sf"/>
</dbReference>
<evidence type="ECO:0000256" key="14">
    <source>
        <dbReference type="ARBA" id="ARBA00023065"/>
    </source>
</evidence>
<dbReference type="Gene3D" id="3.40.50.1000">
    <property type="entry name" value="HAD superfamily/HAD-like"/>
    <property type="match status" value="1"/>
</dbReference>
<protein>
    <recommendedName>
        <fullName evidence="18">HMA domain-containing protein</fullName>
    </recommendedName>
</protein>
<dbReference type="NCBIfam" id="TIGR01494">
    <property type="entry name" value="ATPase_P-type"/>
    <property type="match status" value="2"/>
</dbReference>
<feature type="transmembrane region" description="Helical" evidence="16">
    <location>
        <begin position="436"/>
        <end position="459"/>
    </location>
</feature>
<keyword evidence="10" id="KW-0460">Magnesium</keyword>
<evidence type="ECO:0000256" key="16">
    <source>
        <dbReference type="RuleBase" id="RU362081"/>
    </source>
</evidence>
<keyword evidence="6" id="KW-0677">Repeat</keyword>
<dbReference type="InterPro" id="IPR044492">
    <property type="entry name" value="P_typ_ATPase_HD_dom"/>
</dbReference>
<gene>
    <name evidence="19" type="ORF">BGZ96_009442</name>
</gene>
<reference evidence="19 20" key="1">
    <citation type="journal article" date="2020" name="Fungal Divers.">
        <title>Resolving the Mortierellaceae phylogeny through synthesis of multi-gene phylogenetics and phylogenomics.</title>
        <authorList>
            <person name="Vandepol N."/>
            <person name="Liber J."/>
            <person name="Desiro A."/>
            <person name="Na H."/>
            <person name="Kennedy M."/>
            <person name="Barry K."/>
            <person name="Grigoriev I.V."/>
            <person name="Miller A.N."/>
            <person name="O'Donnell K."/>
            <person name="Stajich J.E."/>
            <person name="Bonito G."/>
        </authorList>
    </citation>
    <scope>NUCLEOTIDE SEQUENCE [LARGE SCALE GENOMIC DNA]</scope>
    <source>
        <strain evidence="19 20">AD045</strain>
    </source>
</reference>
<keyword evidence="15 16" id="KW-0472">Membrane</keyword>
<proteinExistence type="inferred from homology"/>
<dbReference type="Proteomes" id="UP001194696">
    <property type="component" value="Unassembled WGS sequence"/>
</dbReference>
<evidence type="ECO:0000256" key="1">
    <source>
        <dbReference type="ARBA" id="ARBA00004127"/>
    </source>
</evidence>
<feature type="domain" description="HMA" evidence="18">
    <location>
        <begin position="36"/>
        <end position="102"/>
    </location>
</feature>
<evidence type="ECO:0000256" key="4">
    <source>
        <dbReference type="ARBA" id="ARBA00022692"/>
    </source>
</evidence>
<dbReference type="SUPFAM" id="SSF81653">
    <property type="entry name" value="Calcium ATPase, transduction domain A"/>
    <property type="match status" value="1"/>
</dbReference>
<dbReference type="Gene3D" id="2.70.150.10">
    <property type="entry name" value="Calcium-transporting ATPase, cytoplasmic transduction domain A"/>
    <property type="match status" value="1"/>
</dbReference>
<evidence type="ECO:0000256" key="10">
    <source>
        <dbReference type="ARBA" id="ARBA00022842"/>
    </source>
</evidence>
<evidence type="ECO:0000256" key="11">
    <source>
        <dbReference type="ARBA" id="ARBA00022967"/>
    </source>
</evidence>